<dbReference type="EC" id="1.2.7.5" evidence="10"/>
<evidence type="ECO:0000256" key="1">
    <source>
        <dbReference type="ARBA" id="ARBA00001966"/>
    </source>
</evidence>
<organism evidence="10 11">
    <name type="scientific">Alkaliphilus hydrothermalis</name>
    <dbReference type="NCBI Taxonomy" id="1482730"/>
    <lineage>
        <taxon>Bacteria</taxon>
        <taxon>Bacillati</taxon>
        <taxon>Bacillota</taxon>
        <taxon>Clostridia</taxon>
        <taxon>Peptostreptococcales</taxon>
        <taxon>Natronincolaceae</taxon>
        <taxon>Alkaliphilus</taxon>
    </lineage>
</organism>
<evidence type="ECO:0000256" key="8">
    <source>
        <dbReference type="ARBA" id="ARBA00049934"/>
    </source>
</evidence>
<evidence type="ECO:0000256" key="7">
    <source>
        <dbReference type="ARBA" id="ARBA00023014"/>
    </source>
</evidence>
<dbReference type="Gene3D" id="1.10.569.10">
    <property type="entry name" value="Aldehyde Ferredoxin Oxidoreductase Protein, subunit A, domain 2"/>
    <property type="match status" value="1"/>
</dbReference>
<dbReference type="InterPro" id="IPR013985">
    <property type="entry name" value="Ald_Fedxn_OxRdtase_dom3"/>
</dbReference>
<keyword evidence="3" id="KW-0004">4Fe-4S</keyword>
<dbReference type="InterPro" id="IPR036021">
    <property type="entry name" value="Tungsten_al_ferr_oxy-like_C"/>
</dbReference>
<feature type="domain" description="Aldehyde ferredoxin oxidoreductase N-terminal" evidence="9">
    <location>
        <begin position="6"/>
        <end position="204"/>
    </location>
</feature>
<keyword evidence="7" id="KW-0411">Iron-sulfur</keyword>
<dbReference type="GO" id="GO:0033726">
    <property type="term" value="F:aldehyde ferredoxin oxidoreductase activity"/>
    <property type="evidence" value="ECO:0007669"/>
    <property type="project" value="UniProtKB-EC"/>
</dbReference>
<comment type="similarity">
    <text evidence="2">Belongs to the AOR/FOR family.</text>
</comment>
<accession>A0ABS2NPI1</accession>
<keyword evidence="5 10" id="KW-0560">Oxidoreductase</keyword>
<comment type="cofactor">
    <cofactor evidence="8">
        <name>tungstopterin</name>
        <dbReference type="ChEBI" id="CHEBI:30402"/>
    </cofactor>
</comment>
<name>A0ABS2NPI1_9FIRM</name>
<dbReference type="InterPro" id="IPR051919">
    <property type="entry name" value="W-dependent_AOR"/>
</dbReference>
<dbReference type="PANTHER" id="PTHR30038">
    <property type="entry name" value="ALDEHYDE FERREDOXIN OXIDOREDUCTASE"/>
    <property type="match status" value="1"/>
</dbReference>
<dbReference type="SMART" id="SM00790">
    <property type="entry name" value="AFOR_N"/>
    <property type="match status" value="1"/>
</dbReference>
<proteinExistence type="inferred from homology"/>
<dbReference type="RefSeq" id="WP_204401467.1">
    <property type="nucleotide sequence ID" value="NZ_JAFBEE010000007.1"/>
</dbReference>
<dbReference type="EMBL" id="JAFBEE010000007">
    <property type="protein sequence ID" value="MBM7614853.1"/>
    <property type="molecule type" value="Genomic_DNA"/>
</dbReference>
<comment type="cofactor">
    <cofactor evidence="1">
        <name>[4Fe-4S] cluster</name>
        <dbReference type="ChEBI" id="CHEBI:49883"/>
    </cofactor>
</comment>
<comment type="caution">
    <text evidence="10">The sequence shown here is derived from an EMBL/GenBank/DDBJ whole genome shotgun (WGS) entry which is preliminary data.</text>
</comment>
<evidence type="ECO:0000256" key="2">
    <source>
        <dbReference type="ARBA" id="ARBA00011032"/>
    </source>
</evidence>
<dbReference type="Proteomes" id="UP001314796">
    <property type="component" value="Unassembled WGS sequence"/>
</dbReference>
<protein>
    <submittedName>
        <fullName evidence="10">Aldehyde:ferredoxin oxidoreductase</fullName>
        <ecNumber evidence="10">1.2.7.5</ecNumber>
    </submittedName>
</protein>
<dbReference type="Pfam" id="PF02730">
    <property type="entry name" value="AFOR_N"/>
    <property type="match status" value="1"/>
</dbReference>
<evidence type="ECO:0000256" key="6">
    <source>
        <dbReference type="ARBA" id="ARBA00023004"/>
    </source>
</evidence>
<keyword evidence="4" id="KW-0479">Metal-binding</keyword>
<dbReference type="SUPFAM" id="SSF48310">
    <property type="entry name" value="Aldehyde ferredoxin oxidoreductase, C-terminal domains"/>
    <property type="match status" value="1"/>
</dbReference>
<evidence type="ECO:0000256" key="4">
    <source>
        <dbReference type="ARBA" id="ARBA00022723"/>
    </source>
</evidence>
<evidence type="ECO:0000256" key="5">
    <source>
        <dbReference type="ARBA" id="ARBA00023002"/>
    </source>
</evidence>
<dbReference type="InterPro" id="IPR036503">
    <property type="entry name" value="Ald_Fedxn_OxRdtase_N_sf"/>
</dbReference>
<evidence type="ECO:0000313" key="10">
    <source>
        <dbReference type="EMBL" id="MBM7614853.1"/>
    </source>
</evidence>
<reference evidence="10 11" key="1">
    <citation type="submission" date="2021-01" db="EMBL/GenBank/DDBJ databases">
        <title>Genomic Encyclopedia of Type Strains, Phase IV (KMG-IV): sequencing the most valuable type-strain genomes for metagenomic binning, comparative biology and taxonomic classification.</title>
        <authorList>
            <person name="Goeker M."/>
        </authorList>
    </citation>
    <scope>NUCLEOTIDE SEQUENCE [LARGE SCALE GENOMIC DNA]</scope>
    <source>
        <strain evidence="10 11">DSM 25890</strain>
    </source>
</reference>
<dbReference type="Pfam" id="PF01314">
    <property type="entry name" value="AFOR_C"/>
    <property type="match status" value="1"/>
</dbReference>
<dbReference type="Gene3D" id="3.60.9.10">
    <property type="entry name" value="Aldehyde ferredoxin oxidoreductase, N-terminal domain"/>
    <property type="match status" value="1"/>
</dbReference>
<evidence type="ECO:0000313" key="11">
    <source>
        <dbReference type="Proteomes" id="UP001314796"/>
    </source>
</evidence>
<evidence type="ECO:0000259" key="9">
    <source>
        <dbReference type="SMART" id="SM00790"/>
    </source>
</evidence>
<dbReference type="InterPro" id="IPR013984">
    <property type="entry name" value="Ald_Fedxn_OxRdtase_dom2"/>
</dbReference>
<keyword evidence="6" id="KW-0408">Iron</keyword>
<dbReference type="PANTHER" id="PTHR30038:SF8">
    <property type="entry name" value="ALDEHYDE FERREDOXIN OXIDOREDUCTASE"/>
    <property type="match status" value="1"/>
</dbReference>
<gene>
    <name evidence="10" type="ORF">JOC73_001372</name>
</gene>
<dbReference type="InterPro" id="IPR013983">
    <property type="entry name" value="Ald_Fedxn_OxRdtase_N"/>
</dbReference>
<evidence type="ECO:0000256" key="3">
    <source>
        <dbReference type="ARBA" id="ARBA00022485"/>
    </source>
</evidence>
<sequence length="584" mass="65147">MGKSPKIMVLDLTDKRTEVIEREDLAPYIGGVGIGVQLLKEYGNPKGEPLSEEQPMIFSKGPMNTIYPVVTKTCSLFKSPLTGELGESYAGARLSMAMGMAGLDGIVIKGKAKGPVALHINNEHVEFKNANPLWGLDTDETTRLLHDDTGRRGLRSILVIGEAGEKEVAYSCVTVDTYRHFGRLGLGAVMGSKKVKAIVVEGDTSQPIPNPKEYRRVYKDIYEKVNNTDLMEKYHGIGTSINVNSLNDLKGLPTRNFQDNHFELANEISGENFAEKHLIKKVACSGCTIGCIHIALLRKKFGESHEYESSALAYDYELIYSLGTMLGVGDPQKLLQLIEMVELIGVDAITMGVLLAWVTEAFDKDIIKEEETLCRPKFGNVDDYCRMMKYIVEQPNDFYRVAAKGTDALAKKYGGRDFAMVLGKNEIAGYHTGYGNILGHTVGARHSHLDNGGYSFDQSMEELDKEKLVNQLLQEEIDRNLLNSLVICLFARKVYDEVTVIDALKAIGYEVTEEQLKSLAKKIFIEKVKLKEEMGYSYADSYFPKRFFDTKASGKKLQMDEMKDLLALYISKIQDLKESSLHTS</sequence>
<dbReference type="Gene3D" id="1.10.599.10">
    <property type="entry name" value="Aldehyde Ferredoxin Oxidoreductase Protein, subunit A, domain 3"/>
    <property type="match status" value="1"/>
</dbReference>
<dbReference type="SUPFAM" id="SSF56228">
    <property type="entry name" value="Aldehyde ferredoxin oxidoreductase, N-terminal domain"/>
    <property type="match status" value="1"/>
</dbReference>
<dbReference type="InterPro" id="IPR001203">
    <property type="entry name" value="OxRdtase_Ald_Fedxn_C"/>
</dbReference>
<keyword evidence="11" id="KW-1185">Reference proteome</keyword>